<dbReference type="HOGENOM" id="CLU_3316377_0_0_11"/>
<dbReference type="AlphaFoldDB" id="E3H046"/>
<accession>E3H046</accession>
<reference evidence="2" key="1">
    <citation type="submission" date="2010-10" db="EMBL/GenBank/DDBJ databases">
        <title>The complete genome of Rothia dentocariosa ATCC 17931.</title>
        <authorList>
            <person name="Muzny D."/>
            <person name="Qin X."/>
            <person name="Buhay C."/>
            <person name="Dugan-Rocha S."/>
            <person name="Ding Y."/>
            <person name="Chen G."/>
            <person name="Hawes A."/>
            <person name="Holder M."/>
            <person name="Jhangiani S."/>
            <person name="Johnson A."/>
            <person name="Khan Z."/>
            <person name="Li Z."/>
            <person name="Liu W."/>
            <person name="Liu X."/>
            <person name="Perez L."/>
            <person name="Shen H."/>
            <person name="Wang Q."/>
            <person name="Watt J."/>
            <person name="Xi L."/>
            <person name="Xin Y."/>
            <person name="Zhou J."/>
            <person name="Deng J."/>
            <person name="Jiang H."/>
            <person name="Liu Y."/>
            <person name="Qu J."/>
            <person name="Song X.-Z."/>
            <person name="Zhang L."/>
            <person name="Villasana D."/>
            <person name="Johnson A."/>
            <person name="Liu J."/>
            <person name="Liyanage D."/>
            <person name="Lorensuhewa L."/>
            <person name="Robinson T."/>
            <person name="Song A."/>
            <person name="Song B.-B."/>
            <person name="Dinh H."/>
            <person name="Thornton R."/>
            <person name="Coyle M."/>
            <person name="Francisco L."/>
            <person name="Jackson L."/>
            <person name="Javaid M."/>
            <person name="Korchina V."/>
            <person name="Kovar C."/>
            <person name="Mata R."/>
            <person name="Mathew T."/>
            <person name="Ngo R."/>
            <person name="Nguyen L."/>
            <person name="Nguyen N."/>
            <person name="Okwuonu G."/>
            <person name="Ongeri F."/>
            <person name="Pham C."/>
            <person name="Simmons D."/>
            <person name="Wilczek-Boney K."/>
            <person name="Hale W."/>
            <person name="Jakkamsetti A."/>
            <person name="Pham P."/>
            <person name="Ruth R."/>
            <person name="San Lucas F."/>
            <person name="Warren J."/>
            <person name="Zhang J."/>
            <person name="Zhao Z."/>
            <person name="Zhou C."/>
            <person name="Zhu D."/>
            <person name="Lee S."/>
            <person name="Bess C."/>
            <person name="Blankenburg K."/>
            <person name="Forbes L."/>
            <person name="Fu Q."/>
            <person name="Gubbala S."/>
            <person name="Hirani K."/>
            <person name="Jayaseelan J.C."/>
            <person name="Lara F."/>
            <person name="Munidasa M."/>
            <person name="Palculict T."/>
            <person name="Patil S."/>
            <person name="Pu L.-L."/>
            <person name="Saada N."/>
            <person name="Tang L."/>
            <person name="Weissenberger G."/>
            <person name="Zhu Y."/>
            <person name="Hemphill L."/>
            <person name="Shang Y."/>
            <person name="Youmans B."/>
            <person name="Ayvaz T."/>
            <person name="Ross M."/>
            <person name="Santibanez J."/>
            <person name="Aqrawi P."/>
            <person name="Gross S."/>
            <person name="Joshi V."/>
            <person name="Fowler G."/>
            <person name="Nazareth L."/>
            <person name="Reid J."/>
            <person name="Worley K."/>
            <person name="Petrosino J."/>
            <person name="Highlander S."/>
            <person name="Gibbs R."/>
        </authorList>
    </citation>
    <scope>NUCLEOTIDE SEQUENCE [LARGE SCALE GENOMIC DNA]</scope>
    <source>
        <strain evidence="2">ATCC 17931 / CDC X599 / XDIA</strain>
    </source>
</reference>
<dbReference type="Proteomes" id="UP000000387">
    <property type="component" value="Chromosome"/>
</dbReference>
<dbReference type="EMBL" id="CP002280">
    <property type="protein sequence ID" value="ADP39853.1"/>
    <property type="molecule type" value="Genomic_DNA"/>
</dbReference>
<evidence type="ECO:0000313" key="2">
    <source>
        <dbReference type="Proteomes" id="UP000000387"/>
    </source>
</evidence>
<sequence length="39" mass="4479">MNVLDYSIRDIYEADIQIRHQRVFRILAPTGSSNASKVT</sequence>
<gene>
    <name evidence="1" type="ordered locus">HMPREF0733_10395</name>
</gene>
<proteinExistence type="predicted"/>
<name>E3H046_ROTDC</name>
<organism evidence="1 2">
    <name type="scientific">Rothia dentocariosa (strain ATCC 17931 / CDC X599 / XDIA)</name>
    <dbReference type="NCBI Taxonomy" id="762948"/>
    <lineage>
        <taxon>Bacteria</taxon>
        <taxon>Bacillati</taxon>
        <taxon>Actinomycetota</taxon>
        <taxon>Actinomycetes</taxon>
        <taxon>Micrococcales</taxon>
        <taxon>Micrococcaceae</taxon>
        <taxon>Rothia</taxon>
    </lineage>
</organism>
<evidence type="ECO:0000313" key="1">
    <source>
        <dbReference type="EMBL" id="ADP39853.1"/>
    </source>
</evidence>
<protein>
    <submittedName>
        <fullName evidence="1">Uncharacterized protein</fullName>
    </submittedName>
</protein>
<dbReference type="KEGG" id="rdn:HMPREF0733_10395"/>